<comment type="caution">
    <text evidence="1">The sequence shown here is derived from an EMBL/GenBank/DDBJ whole genome shotgun (WGS) entry which is preliminary data.</text>
</comment>
<keyword evidence="2" id="KW-1185">Reference proteome</keyword>
<sequence length="68" mass="7340">MPAHVPPVRRVPVAKVHSAQSLGVKLRAASAAIVNPMSKLASSLASVTNQDIIPAMSQGRDRFFERKF</sequence>
<dbReference type="AlphaFoldDB" id="A0A428PFZ7"/>
<evidence type="ECO:0000313" key="1">
    <source>
        <dbReference type="EMBL" id="RSL51942.1"/>
    </source>
</evidence>
<evidence type="ECO:0000313" key="2">
    <source>
        <dbReference type="Proteomes" id="UP000288168"/>
    </source>
</evidence>
<proteinExistence type="predicted"/>
<accession>A0A428PFZ7</accession>
<dbReference type="Proteomes" id="UP000288168">
    <property type="component" value="Unassembled WGS sequence"/>
</dbReference>
<organism evidence="1 2">
    <name type="scientific">Fusarium duplospermum</name>
    <dbReference type="NCBI Taxonomy" id="1325734"/>
    <lineage>
        <taxon>Eukaryota</taxon>
        <taxon>Fungi</taxon>
        <taxon>Dikarya</taxon>
        <taxon>Ascomycota</taxon>
        <taxon>Pezizomycotina</taxon>
        <taxon>Sordariomycetes</taxon>
        <taxon>Hypocreomycetidae</taxon>
        <taxon>Hypocreales</taxon>
        <taxon>Nectriaceae</taxon>
        <taxon>Fusarium</taxon>
        <taxon>Fusarium solani species complex</taxon>
    </lineage>
</organism>
<dbReference type="EMBL" id="NKCI01000142">
    <property type="protein sequence ID" value="RSL51942.1"/>
    <property type="molecule type" value="Genomic_DNA"/>
</dbReference>
<name>A0A428PFZ7_9HYPO</name>
<protein>
    <submittedName>
        <fullName evidence="1">Uncharacterized protein</fullName>
    </submittedName>
</protein>
<gene>
    <name evidence="1" type="ORF">CEP54_011157</name>
</gene>
<reference evidence="1 2" key="1">
    <citation type="submission" date="2017-06" db="EMBL/GenBank/DDBJ databases">
        <title>Comparative genomic analysis of Ambrosia Fusariam Clade fungi.</title>
        <authorList>
            <person name="Stajich J.E."/>
            <person name="Carrillo J."/>
            <person name="Kijimoto T."/>
            <person name="Eskalen A."/>
            <person name="O'Donnell K."/>
            <person name="Kasson M."/>
        </authorList>
    </citation>
    <scope>NUCLEOTIDE SEQUENCE [LARGE SCALE GENOMIC DNA]</scope>
    <source>
        <strain evidence="1 2">NRRL62584</strain>
    </source>
</reference>